<dbReference type="CDD" id="cd02000">
    <property type="entry name" value="TPP_E1_PDC_ADC_BCADC"/>
    <property type="match status" value="1"/>
</dbReference>
<reference evidence="5 7" key="2">
    <citation type="journal article" date="2011" name="Nucleic Acids Res.">
        <title>Insights into the evolution of Archaea and eukaryotic protein modifier systems revealed by the genome of a novel archaeal group.</title>
        <authorList>
            <person name="Nunoura T."/>
            <person name="Takaki Y."/>
            <person name="Kakuta J."/>
            <person name="Nishi S."/>
            <person name="Sugahara J."/>
            <person name="Kazama H."/>
            <person name="Chee G."/>
            <person name="Hattori M."/>
            <person name="Kanai A."/>
            <person name="Atomi H."/>
            <person name="Takai K."/>
            <person name="Takami H."/>
        </authorList>
    </citation>
    <scope>NUCLEOTIDE SEQUENCE [LARGE SCALE GENOMIC DNA]</scope>
</reference>
<evidence type="ECO:0000313" key="6">
    <source>
        <dbReference type="EMBL" id="BAJ50652.1"/>
    </source>
</evidence>
<evidence type="ECO:0000313" key="5">
    <source>
        <dbReference type="EMBL" id="BAJ47783.1"/>
    </source>
</evidence>
<keyword evidence="2 5" id="KW-0560">Oxidoreductase</keyword>
<dbReference type="EMBL" id="AP011846">
    <property type="protein sequence ID" value="BAJ47783.1"/>
    <property type="molecule type" value="Genomic_DNA"/>
</dbReference>
<dbReference type="InterPro" id="IPR029061">
    <property type="entry name" value="THDP-binding"/>
</dbReference>
<dbReference type="Pfam" id="PF00676">
    <property type="entry name" value="E1_dh"/>
    <property type="match status" value="1"/>
</dbReference>
<keyword evidence="5" id="KW-0670">Pyruvate</keyword>
<comment type="cofactor">
    <cofactor evidence="1">
        <name>thiamine diphosphate</name>
        <dbReference type="ChEBI" id="CHEBI:58937"/>
    </cofactor>
</comment>
<dbReference type="InterPro" id="IPR001017">
    <property type="entry name" value="DH_E1"/>
</dbReference>
<organism evidence="5 7">
    <name type="scientific">Caldiarchaeum subterraneum</name>
    <dbReference type="NCBI Taxonomy" id="311458"/>
    <lineage>
        <taxon>Archaea</taxon>
        <taxon>Nitrososphaerota</taxon>
        <taxon>Candidatus Caldarchaeales</taxon>
        <taxon>Candidatus Caldarchaeaceae</taxon>
        <taxon>Candidatus Caldarchaeum</taxon>
    </lineage>
</organism>
<dbReference type="STRING" id="311458.CSUB_C0794"/>
<dbReference type="AlphaFoldDB" id="E6N664"/>
<accession>E6N664</accession>
<gene>
    <name evidence="6" type="ORF">CSUB_C0794</name>
    <name evidence="5" type="ORF">HGMM_F39F10C33</name>
</gene>
<dbReference type="BioCyc" id="CCAL311458:G131R-807-MONOMER"/>
<dbReference type="Gene3D" id="3.40.50.970">
    <property type="match status" value="1"/>
</dbReference>
<dbReference type="Proteomes" id="UP000008120">
    <property type="component" value="Chromosome"/>
</dbReference>
<proteinExistence type="predicted"/>
<dbReference type="InterPro" id="IPR050642">
    <property type="entry name" value="PDH_E1_Alpha_Subunit"/>
</dbReference>
<reference evidence="5 7" key="1">
    <citation type="journal article" date="2005" name="Environ. Microbiol.">
        <title>Genetic and functional properties of uncultivated thermophilic crenarchaeotes from a subsurface gold mine as revealed by analysis of genome fragments.</title>
        <authorList>
            <person name="Nunoura T."/>
            <person name="Hirayama H."/>
            <person name="Takami H."/>
            <person name="Oida H."/>
            <person name="Nishi S."/>
            <person name="Shimamura S."/>
            <person name="Suzuki Y."/>
            <person name="Inagaki F."/>
            <person name="Takai K."/>
            <person name="Nealson K.H."/>
            <person name="Horikoshi K."/>
        </authorList>
    </citation>
    <scope>NUCLEOTIDE SEQUENCE [LARGE SCALE GENOMIC DNA]</scope>
</reference>
<dbReference type="EMBL" id="BA000048">
    <property type="protein sequence ID" value="BAJ50652.1"/>
    <property type="molecule type" value="Genomic_DNA"/>
</dbReference>
<dbReference type="GO" id="GO:0004739">
    <property type="term" value="F:pyruvate dehydrogenase (acetyl-transferring) activity"/>
    <property type="evidence" value="ECO:0007669"/>
    <property type="project" value="UniProtKB-EC"/>
</dbReference>
<sequence length="327" mass="36486">MLREQFSREKLLRMLRKMIEIRLFEERVEKLYREGKIIGPTHLYFGQEAVAVGVIEALDKDDVVISTYRGHGHGVARGVPMKAILGEILGRAVGTCKGLGGSMHAPISVEHNIPLATAIVGSGIPIAVGVGLAFKYREKRSVATVFFGDGAVNTGAFHEALNLAAVWRLPVLFVCENNLYAMYTSLKNVLAAESIAARASGYGIPSYVAFGNDVLEVYETTSKALEKIRNESGPVFIECRTYRQKGHGGYDFGTWYRSKEEIEEWMRRDPINMLTERMKTKGFITDEERKKIEEEVAAELDKVVEEVLNSPVYDFEKLSSLVYANPP</sequence>
<evidence type="ECO:0000313" key="7">
    <source>
        <dbReference type="Proteomes" id="UP000008120"/>
    </source>
</evidence>
<evidence type="ECO:0000256" key="2">
    <source>
        <dbReference type="ARBA" id="ARBA00023002"/>
    </source>
</evidence>
<evidence type="ECO:0000256" key="1">
    <source>
        <dbReference type="ARBA" id="ARBA00001964"/>
    </source>
</evidence>
<dbReference type="PANTHER" id="PTHR11516:SF60">
    <property type="entry name" value="PYRUVATE DEHYDROGENASE E1 COMPONENT SUBUNIT ALPHA"/>
    <property type="match status" value="1"/>
</dbReference>
<evidence type="ECO:0000259" key="4">
    <source>
        <dbReference type="Pfam" id="PF00676"/>
    </source>
</evidence>
<evidence type="ECO:0000256" key="3">
    <source>
        <dbReference type="ARBA" id="ARBA00023052"/>
    </source>
</evidence>
<dbReference type="GO" id="GO:0006086">
    <property type="term" value="P:pyruvate decarboxylation to acetyl-CoA"/>
    <property type="evidence" value="ECO:0007669"/>
    <property type="project" value="TreeGrafter"/>
</dbReference>
<protein>
    <submittedName>
        <fullName evidence="5">Pyruvate dehydrogenase E1 component subunit alpha</fullName>
        <ecNumber evidence="5">1.2.4.1</ecNumber>
    </submittedName>
</protein>
<dbReference type="EC" id="1.2.4.1" evidence="5"/>
<feature type="domain" description="Dehydrogenase E1 component" evidence="4">
    <location>
        <begin position="17"/>
        <end position="312"/>
    </location>
</feature>
<name>E6N664_CALS0</name>
<dbReference type="KEGG" id="csu:CSUB_C0794"/>
<dbReference type="SUPFAM" id="SSF52518">
    <property type="entry name" value="Thiamin diphosphate-binding fold (THDP-binding)"/>
    <property type="match status" value="1"/>
</dbReference>
<dbReference type="PANTHER" id="PTHR11516">
    <property type="entry name" value="PYRUVATE DEHYDROGENASE E1 COMPONENT, ALPHA SUBUNIT BACTERIAL AND ORGANELLAR"/>
    <property type="match status" value="1"/>
</dbReference>
<keyword evidence="3" id="KW-0786">Thiamine pyrophosphate</keyword>